<feature type="transmembrane region" description="Helical" evidence="1">
    <location>
        <begin position="32"/>
        <end position="53"/>
    </location>
</feature>
<keyword evidence="1" id="KW-1133">Transmembrane helix</keyword>
<reference evidence="2 3" key="1">
    <citation type="submission" date="2019-02" db="EMBL/GenBank/DDBJ databases">
        <title>Deep-cultivation of Planctomycetes and their phenomic and genomic characterization uncovers novel biology.</title>
        <authorList>
            <person name="Wiegand S."/>
            <person name="Jogler M."/>
            <person name="Boedeker C."/>
            <person name="Pinto D."/>
            <person name="Vollmers J."/>
            <person name="Rivas-Marin E."/>
            <person name="Kohn T."/>
            <person name="Peeters S.H."/>
            <person name="Heuer A."/>
            <person name="Rast P."/>
            <person name="Oberbeckmann S."/>
            <person name="Bunk B."/>
            <person name="Jeske O."/>
            <person name="Meyerdierks A."/>
            <person name="Storesund J.E."/>
            <person name="Kallscheuer N."/>
            <person name="Luecker S."/>
            <person name="Lage O.M."/>
            <person name="Pohl T."/>
            <person name="Merkel B.J."/>
            <person name="Hornburger P."/>
            <person name="Mueller R.-W."/>
            <person name="Bruemmer F."/>
            <person name="Labrenz M."/>
            <person name="Spormann A.M."/>
            <person name="Op den Camp H."/>
            <person name="Overmann J."/>
            <person name="Amann R."/>
            <person name="Jetten M.S.M."/>
            <person name="Mascher T."/>
            <person name="Medema M.H."/>
            <person name="Devos D.P."/>
            <person name="Kaster A.-K."/>
            <person name="Ovreas L."/>
            <person name="Rohde M."/>
            <person name="Galperin M.Y."/>
            <person name="Jogler C."/>
        </authorList>
    </citation>
    <scope>NUCLEOTIDE SEQUENCE [LARGE SCALE GENOMIC DNA]</scope>
    <source>
        <strain evidence="2 3">ETA_A1</strain>
    </source>
</reference>
<protein>
    <submittedName>
        <fullName evidence="2">Uncharacterized protein</fullName>
    </submittedName>
</protein>
<dbReference type="AlphaFoldDB" id="A0A517Y2L6"/>
<keyword evidence="1" id="KW-0812">Transmembrane</keyword>
<dbReference type="EMBL" id="CP036273">
    <property type="protein sequence ID" value="QDU23995.1"/>
    <property type="molecule type" value="Genomic_DNA"/>
</dbReference>
<dbReference type="Proteomes" id="UP000319576">
    <property type="component" value="Chromosome"/>
</dbReference>
<evidence type="ECO:0000313" key="3">
    <source>
        <dbReference type="Proteomes" id="UP000319576"/>
    </source>
</evidence>
<accession>A0A517Y2L6</accession>
<evidence type="ECO:0000256" key="1">
    <source>
        <dbReference type="SAM" id="Phobius"/>
    </source>
</evidence>
<organism evidence="2 3">
    <name type="scientific">Urbifossiella limnaea</name>
    <dbReference type="NCBI Taxonomy" id="2528023"/>
    <lineage>
        <taxon>Bacteria</taxon>
        <taxon>Pseudomonadati</taxon>
        <taxon>Planctomycetota</taxon>
        <taxon>Planctomycetia</taxon>
        <taxon>Gemmatales</taxon>
        <taxon>Gemmataceae</taxon>
        <taxon>Urbifossiella</taxon>
    </lineage>
</organism>
<dbReference type="RefSeq" id="WP_145244193.1">
    <property type="nucleotide sequence ID" value="NZ_CP036273.1"/>
</dbReference>
<feature type="transmembrane region" description="Helical" evidence="1">
    <location>
        <begin position="60"/>
        <end position="77"/>
    </location>
</feature>
<gene>
    <name evidence="2" type="ORF">ETAA1_60060</name>
</gene>
<dbReference type="OrthoDB" id="5986311at2"/>
<proteinExistence type="predicted"/>
<evidence type="ECO:0000313" key="2">
    <source>
        <dbReference type="EMBL" id="QDU23995.1"/>
    </source>
</evidence>
<feature type="transmembrane region" description="Helical" evidence="1">
    <location>
        <begin position="7"/>
        <end position="26"/>
    </location>
</feature>
<keyword evidence="1" id="KW-0472">Membrane</keyword>
<keyword evidence="3" id="KW-1185">Reference proteome</keyword>
<dbReference type="KEGG" id="uli:ETAA1_60060"/>
<name>A0A517Y2L6_9BACT</name>
<sequence length="80" mass="8484">METIGTIIYFVGLIACIAGSIWMLVLAFQESILWGLGCLFVPFVGLVFLIMHWPATKNPLFVYVGGLAGLVLGAVLGPSG</sequence>